<name>A0ABX1VEW0_9PLAN</name>
<keyword evidence="3" id="KW-1185">Reference proteome</keyword>
<evidence type="ECO:0000256" key="1">
    <source>
        <dbReference type="SAM" id="MobiDB-lite"/>
    </source>
</evidence>
<dbReference type="RefSeq" id="WP_171186662.1">
    <property type="nucleotide sequence ID" value="NZ_WTPX01000059.1"/>
</dbReference>
<evidence type="ECO:0008006" key="4">
    <source>
        <dbReference type="Google" id="ProtNLM"/>
    </source>
</evidence>
<protein>
    <recommendedName>
        <fullName evidence="4">Lipoprotein</fullName>
    </recommendedName>
</protein>
<gene>
    <name evidence="2" type="ORF">LzC2_21240</name>
</gene>
<evidence type="ECO:0000313" key="2">
    <source>
        <dbReference type="EMBL" id="NNJ26045.1"/>
    </source>
</evidence>
<dbReference type="PROSITE" id="PS51257">
    <property type="entry name" value="PROKAR_LIPOPROTEIN"/>
    <property type="match status" value="1"/>
</dbReference>
<dbReference type="EMBL" id="WTPX01000059">
    <property type="protein sequence ID" value="NNJ26045.1"/>
    <property type="molecule type" value="Genomic_DNA"/>
</dbReference>
<comment type="caution">
    <text evidence="2">The sequence shown here is derived from an EMBL/GenBank/DDBJ whole genome shotgun (WGS) entry which is preliminary data.</text>
</comment>
<organism evidence="2 3">
    <name type="scientific">Alienimonas chondri</name>
    <dbReference type="NCBI Taxonomy" id="2681879"/>
    <lineage>
        <taxon>Bacteria</taxon>
        <taxon>Pseudomonadati</taxon>
        <taxon>Planctomycetota</taxon>
        <taxon>Planctomycetia</taxon>
        <taxon>Planctomycetales</taxon>
        <taxon>Planctomycetaceae</taxon>
        <taxon>Alienimonas</taxon>
    </lineage>
</organism>
<feature type="region of interest" description="Disordered" evidence="1">
    <location>
        <begin position="56"/>
        <end position="80"/>
    </location>
</feature>
<evidence type="ECO:0000313" key="3">
    <source>
        <dbReference type="Proteomes" id="UP000609651"/>
    </source>
</evidence>
<proteinExistence type="predicted"/>
<reference evidence="2 3" key="1">
    <citation type="journal article" date="2020" name="Syst. Appl. Microbiol.">
        <title>Alienimonas chondri sp. nov., a novel planctomycete isolated from the biofilm of the red alga Chondrus crispus.</title>
        <authorList>
            <person name="Vitorino I."/>
            <person name="Albuquerque L."/>
            <person name="Wiegand S."/>
            <person name="Kallscheuer N."/>
            <person name="da Costa M.S."/>
            <person name="Lobo-da-Cunha A."/>
            <person name="Jogler C."/>
            <person name="Lage O.M."/>
        </authorList>
    </citation>
    <scope>NUCLEOTIDE SEQUENCE [LARGE SCALE GENOMIC DNA]</scope>
    <source>
        <strain evidence="2 3">LzC2</strain>
    </source>
</reference>
<dbReference type="Proteomes" id="UP000609651">
    <property type="component" value="Unassembled WGS sequence"/>
</dbReference>
<sequence length="267" mass="29035">MRFSCCLLLVLAASGCGDSDYQADFTGNTVPYFAQRQEVDAALSAPWEKFGMSLRVPRGFKEQPPPPKPTKEELEDEFWEPPVDKRQPTYLLDPLPGMKGAWQGPLPGEGEQVGHRWLYVLDTAGLKDDPVMPGLAPENFVFEIADRFARSMELNGRFLATPEPEQFKPRTFPEPPQPFAPPVQYRTPPAPLVGDFGDGQVHRVELYAHQLGGRTTIIALVMPEEAMIGPGMGDSRDLMLQTLEFGTAASGAAPQGGAPPAGGGPGF</sequence>
<accession>A0ABX1VEW0</accession>